<proteinExistence type="predicted"/>
<evidence type="ECO:0000256" key="1">
    <source>
        <dbReference type="SAM" id="MobiDB-lite"/>
    </source>
</evidence>
<name>A0AAW1FDV2_ZOAVI</name>
<feature type="region of interest" description="Disordered" evidence="1">
    <location>
        <begin position="67"/>
        <end position="100"/>
    </location>
</feature>
<dbReference type="EMBL" id="JBCEZU010000078">
    <property type="protein sequence ID" value="KAK9532864.1"/>
    <property type="molecule type" value="Genomic_DNA"/>
</dbReference>
<feature type="compositionally biased region" description="Basic and acidic residues" evidence="1">
    <location>
        <begin position="68"/>
        <end position="86"/>
    </location>
</feature>
<reference evidence="2 3" key="1">
    <citation type="journal article" date="2024" name="Genome Biol. Evol.">
        <title>Chromosome-level genome assembly of the viviparous eelpout Zoarces viviparus.</title>
        <authorList>
            <person name="Fuhrmann N."/>
            <person name="Brasseur M.V."/>
            <person name="Bakowski C.E."/>
            <person name="Podsiadlowski L."/>
            <person name="Prost S."/>
            <person name="Krehenwinkel H."/>
            <person name="Mayer C."/>
        </authorList>
    </citation>
    <scope>NUCLEOTIDE SEQUENCE [LARGE SCALE GENOMIC DNA]</scope>
    <source>
        <strain evidence="2">NO-MEL_2022_Ind0_liver</strain>
    </source>
</reference>
<evidence type="ECO:0000313" key="2">
    <source>
        <dbReference type="EMBL" id="KAK9532864.1"/>
    </source>
</evidence>
<dbReference type="Proteomes" id="UP001488805">
    <property type="component" value="Unassembled WGS sequence"/>
</dbReference>
<sequence>MKSCVFGGELPPLLAPGQAIISSVTRETGGGGGADLGPPLPGPADVRDERRRWIEEALLLARSLRSQVFDRRPPKSPEQGGREHAAEPVAPPFSPCSLQI</sequence>
<gene>
    <name evidence="2" type="ORF">VZT92_010229</name>
</gene>
<feature type="region of interest" description="Disordered" evidence="1">
    <location>
        <begin position="24"/>
        <end position="45"/>
    </location>
</feature>
<organism evidence="2 3">
    <name type="scientific">Zoarces viviparus</name>
    <name type="common">Viviparous eelpout</name>
    <name type="synonym">Blennius viviparus</name>
    <dbReference type="NCBI Taxonomy" id="48416"/>
    <lineage>
        <taxon>Eukaryota</taxon>
        <taxon>Metazoa</taxon>
        <taxon>Chordata</taxon>
        <taxon>Craniata</taxon>
        <taxon>Vertebrata</taxon>
        <taxon>Euteleostomi</taxon>
        <taxon>Actinopterygii</taxon>
        <taxon>Neopterygii</taxon>
        <taxon>Teleostei</taxon>
        <taxon>Neoteleostei</taxon>
        <taxon>Acanthomorphata</taxon>
        <taxon>Eupercaria</taxon>
        <taxon>Perciformes</taxon>
        <taxon>Cottioidei</taxon>
        <taxon>Zoarcales</taxon>
        <taxon>Zoarcidae</taxon>
        <taxon>Zoarcinae</taxon>
        <taxon>Zoarces</taxon>
    </lineage>
</organism>
<accession>A0AAW1FDV2</accession>
<comment type="caution">
    <text evidence="2">The sequence shown here is derived from an EMBL/GenBank/DDBJ whole genome shotgun (WGS) entry which is preliminary data.</text>
</comment>
<keyword evidence="3" id="KW-1185">Reference proteome</keyword>
<evidence type="ECO:0000313" key="3">
    <source>
        <dbReference type="Proteomes" id="UP001488805"/>
    </source>
</evidence>
<protein>
    <submittedName>
        <fullName evidence="2">Uncharacterized protein</fullName>
    </submittedName>
</protein>
<dbReference type="AlphaFoldDB" id="A0AAW1FDV2"/>